<dbReference type="EMBL" id="LQXD01000031">
    <property type="protein sequence ID" value="OIJ22736.1"/>
    <property type="molecule type" value="Genomic_DNA"/>
</dbReference>
<gene>
    <name evidence="2" type="ORF">AWH56_04750</name>
</gene>
<feature type="chain" id="PRO_5038916587" description="Lipoprotein" evidence="1">
    <location>
        <begin position="23"/>
        <end position="150"/>
    </location>
</feature>
<evidence type="ECO:0008006" key="3">
    <source>
        <dbReference type="Google" id="ProtNLM"/>
    </source>
</evidence>
<sequence>MRNKCQIAKLITLCLLSIYLLSACSNTEKGEKIEVFVIKTLEHETGDYKKVNSVLNTEESKNYIKFNLVAIEDFYDIDGNYIKTEILHSKYEKSKVTLEQNAEDKKVELQEPSTILISENSVKNFRGLDYMTKEEKEKVKEHVLSFIDMF</sequence>
<dbReference type="PROSITE" id="PS51257">
    <property type="entry name" value="PROKAR_LIPOPROTEIN"/>
    <property type="match status" value="1"/>
</dbReference>
<evidence type="ECO:0000313" key="2">
    <source>
        <dbReference type="EMBL" id="OIJ22736.1"/>
    </source>
</evidence>
<organism evidence="2">
    <name type="scientific">Anaerobacillus isosaccharinicus</name>
    <dbReference type="NCBI Taxonomy" id="1532552"/>
    <lineage>
        <taxon>Bacteria</taxon>
        <taxon>Bacillati</taxon>
        <taxon>Bacillota</taxon>
        <taxon>Bacilli</taxon>
        <taxon>Bacillales</taxon>
        <taxon>Bacillaceae</taxon>
        <taxon>Anaerobacillus</taxon>
    </lineage>
</organism>
<keyword evidence="1" id="KW-0732">Signal</keyword>
<proteinExistence type="predicted"/>
<dbReference type="AlphaFoldDB" id="A0A1S2MDR1"/>
<protein>
    <recommendedName>
        <fullName evidence="3">Lipoprotein</fullName>
    </recommendedName>
</protein>
<comment type="caution">
    <text evidence="2">The sequence shown here is derived from an EMBL/GenBank/DDBJ whole genome shotgun (WGS) entry which is preliminary data.</text>
</comment>
<accession>A0A1S2MDR1</accession>
<name>A0A1S2MDR1_9BACI</name>
<dbReference type="RefSeq" id="WP_071316033.1">
    <property type="nucleotide sequence ID" value="NZ_CP063356.2"/>
</dbReference>
<feature type="signal peptide" evidence="1">
    <location>
        <begin position="1"/>
        <end position="22"/>
    </location>
</feature>
<reference evidence="2" key="1">
    <citation type="submission" date="2016-10" db="EMBL/GenBank/DDBJ databases">
        <title>Draft genome sequences of four alkaliphilic bacteria belonging to the Anaerobacillus genus.</title>
        <authorList>
            <person name="Bassil N.M."/>
            <person name="Lloyd J.R."/>
        </authorList>
    </citation>
    <scope>NUCLEOTIDE SEQUENCE [LARGE SCALE GENOMIC DNA]</scope>
    <source>
        <strain evidence="2">NB2006</strain>
    </source>
</reference>
<evidence type="ECO:0000256" key="1">
    <source>
        <dbReference type="SAM" id="SignalP"/>
    </source>
</evidence>